<feature type="domain" description="GGDEF" evidence="11">
    <location>
        <begin position="459"/>
        <end position="596"/>
    </location>
</feature>
<keyword evidence="13" id="KW-1185">Reference proteome</keyword>
<dbReference type="Proteomes" id="UP000182350">
    <property type="component" value="Unassembled WGS sequence"/>
</dbReference>
<dbReference type="PANTHER" id="PTHR44757">
    <property type="entry name" value="DIGUANYLATE CYCLASE DGCP"/>
    <property type="match status" value="1"/>
</dbReference>
<evidence type="ECO:0000256" key="3">
    <source>
        <dbReference type="ARBA" id="ARBA00022636"/>
    </source>
</evidence>
<dbReference type="InterPro" id="IPR035965">
    <property type="entry name" value="PAS-like_dom_sf"/>
</dbReference>
<protein>
    <recommendedName>
        <fullName evidence="2">cyclic-guanylate-specific phosphodiesterase</fullName>
        <ecNumber evidence="2">3.1.4.52</ecNumber>
    </recommendedName>
</protein>
<evidence type="ECO:0000259" key="7">
    <source>
        <dbReference type="PROSITE" id="PS50112"/>
    </source>
</evidence>
<dbReference type="InterPro" id="IPR029787">
    <property type="entry name" value="Nucleotide_cyclase"/>
</dbReference>
<evidence type="ECO:0000256" key="1">
    <source>
        <dbReference type="ARBA" id="ARBA00004370"/>
    </source>
</evidence>
<dbReference type="InterPro" id="IPR000700">
    <property type="entry name" value="PAS-assoc_C"/>
</dbReference>
<dbReference type="CDD" id="cd01948">
    <property type="entry name" value="EAL"/>
    <property type="match status" value="1"/>
</dbReference>
<dbReference type="Gene3D" id="3.30.450.20">
    <property type="entry name" value="PAS domain"/>
    <property type="match status" value="1"/>
</dbReference>
<dbReference type="SMART" id="SM00086">
    <property type="entry name" value="PAC"/>
    <property type="match status" value="1"/>
</dbReference>
<dbReference type="Pfam" id="PF13426">
    <property type="entry name" value="PAS_9"/>
    <property type="match status" value="1"/>
</dbReference>
<gene>
    <name evidence="12" type="ORF">SAMN02745752_01626</name>
</gene>
<dbReference type="PROSITE" id="PS50887">
    <property type="entry name" value="GGDEF"/>
    <property type="match status" value="1"/>
</dbReference>
<feature type="domain" description="CHASE" evidence="9">
    <location>
        <begin position="109"/>
        <end position="247"/>
    </location>
</feature>
<dbReference type="SMART" id="SM00052">
    <property type="entry name" value="EAL"/>
    <property type="match status" value="1"/>
</dbReference>
<dbReference type="AlphaFoldDB" id="A0A1K1WZL2"/>
<dbReference type="NCBIfam" id="TIGR00229">
    <property type="entry name" value="sensory_box"/>
    <property type="match status" value="1"/>
</dbReference>
<sequence length="859" mass="95162">MLIQLYKMMRSPLGVGLLVGVLALLLGGLFVRQLHLHHDQAEQHELQSLLARHALQLEYQLNQAMAVNELLAVLLKSEGGVLDAFEAKASGLLAVSSSLSHLSLAPGGVIQQAFPLAGNETSIGFDLLADPLQGPDARLAMQQQRQLVSGPLDLVQGGQAFILRLPVFLDNAAGAAEFWGFTSIVLRMEALLAAAGFDALTEQGLVYRFYHHPADQARQLVYASSQALLPARVVHEVQLPNGYWLLEASALESWQDSLHHLLELLPVVLVSLLMGLLAAQMQHIEQMNRHLERKVAQRTSELQIAAMAFQSQNGILVTDAEQRILKVNQAFQAITGYSEADVLGQTPALLNSGRHGPVFYQQMYASLLREGRWQGEIWNRRKNGEIYPEHLTITAIHNPAGQVTHYVASLVDQTEQKASQDRIYRLKYFDTLTCLPNRALLLETLREAIAEAVVGHEHMSGSLLFLDLDHFKQFNDALGHAAGDELLQLLSERLGAVLPPEASLSRLGSDEFVVLLQQSDQDQAQTATAAEKLAEKLIAVIKQPFVLGGQAHHITASIGVTLIHADDQPEELLKQAELAMFRAKARGRNAIHFYEQAMQQQAIDRLALQAAMYEALQQQDFELHYQPQVNASGYICGVEALIRWNHPQRGAVSPAEFIPLAEETELILKIGDWVLWQAFSQAERWSHSASTSHLVISVNVSARQFAQADFVARMEQVLRQTGANPRRLQLELTESMLADDTRDIIAKMQQLKALGLLISLDDFGTGYSSLSYLQQLPLDQLKVDQSFVRDINPQEPQRALAASIIALGLSLELEVIAEGIETPEQLAFLQQQGCQLFQGYLLGRPMPVASLEERLHCRE</sequence>
<evidence type="ECO:0000313" key="12">
    <source>
        <dbReference type="EMBL" id="SFX42856.1"/>
    </source>
</evidence>
<dbReference type="InterPro" id="IPR000014">
    <property type="entry name" value="PAS"/>
</dbReference>
<dbReference type="PANTHER" id="PTHR44757:SF2">
    <property type="entry name" value="BIOFILM ARCHITECTURE MAINTENANCE PROTEIN MBAA"/>
    <property type="match status" value="1"/>
</dbReference>
<dbReference type="SUPFAM" id="SSF141868">
    <property type="entry name" value="EAL domain-like"/>
    <property type="match status" value="1"/>
</dbReference>
<dbReference type="InterPro" id="IPR001610">
    <property type="entry name" value="PAC"/>
</dbReference>
<dbReference type="GO" id="GO:0007165">
    <property type="term" value="P:signal transduction"/>
    <property type="evidence" value="ECO:0007669"/>
    <property type="project" value="UniProtKB-ARBA"/>
</dbReference>
<dbReference type="InterPro" id="IPR035919">
    <property type="entry name" value="EAL_sf"/>
</dbReference>
<dbReference type="SMART" id="SM01079">
    <property type="entry name" value="CHASE"/>
    <property type="match status" value="1"/>
</dbReference>
<dbReference type="FunFam" id="3.20.20.450:FF:000001">
    <property type="entry name" value="Cyclic di-GMP phosphodiesterase yahA"/>
    <property type="match status" value="1"/>
</dbReference>
<dbReference type="InterPro" id="IPR052155">
    <property type="entry name" value="Biofilm_reg_signaling"/>
</dbReference>
<organism evidence="12 13">
    <name type="scientific">Marinospirillum alkaliphilum DSM 21637</name>
    <dbReference type="NCBI Taxonomy" id="1122209"/>
    <lineage>
        <taxon>Bacteria</taxon>
        <taxon>Pseudomonadati</taxon>
        <taxon>Pseudomonadota</taxon>
        <taxon>Gammaproteobacteria</taxon>
        <taxon>Oceanospirillales</taxon>
        <taxon>Oceanospirillaceae</taxon>
        <taxon>Marinospirillum</taxon>
    </lineage>
</organism>
<feature type="domain" description="PAS" evidence="7">
    <location>
        <begin position="300"/>
        <end position="346"/>
    </location>
</feature>
<dbReference type="InterPro" id="IPR001633">
    <property type="entry name" value="EAL_dom"/>
</dbReference>
<dbReference type="Pfam" id="PF00990">
    <property type="entry name" value="GGDEF"/>
    <property type="match status" value="1"/>
</dbReference>
<keyword evidence="3" id="KW-0973">c-di-GMP</keyword>
<dbReference type="Pfam" id="PF00563">
    <property type="entry name" value="EAL"/>
    <property type="match status" value="1"/>
</dbReference>
<dbReference type="InterPro" id="IPR000160">
    <property type="entry name" value="GGDEF_dom"/>
</dbReference>
<dbReference type="EC" id="3.1.4.52" evidence="2"/>
<dbReference type="CDD" id="cd00130">
    <property type="entry name" value="PAS"/>
    <property type="match status" value="1"/>
</dbReference>
<name>A0A1K1WZL2_9GAMM</name>
<dbReference type="GO" id="GO:0016020">
    <property type="term" value="C:membrane"/>
    <property type="evidence" value="ECO:0007669"/>
    <property type="project" value="UniProtKB-SubCell"/>
</dbReference>
<evidence type="ECO:0000256" key="2">
    <source>
        <dbReference type="ARBA" id="ARBA00012282"/>
    </source>
</evidence>
<feature type="domain" description="EAL" evidence="10">
    <location>
        <begin position="605"/>
        <end position="859"/>
    </location>
</feature>
<dbReference type="GO" id="GO:0071111">
    <property type="term" value="F:cyclic-guanylate-specific phosphodiesterase activity"/>
    <property type="evidence" value="ECO:0007669"/>
    <property type="project" value="UniProtKB-EC"/>
</dbReference>
<dbReference type="SMART" id="SM00267">
    <property type="entry name" value="GGDEF"/>
    <property type="match status" value="1"/>
</dbReference>
<keyword evidence="6" id="KW-0472">Membrane</keyword>
<dbReference type="EMBL" id="FPJW01000005">
    <property type="protein sequence ID" value="SFX42856.1"/>
    <property type="molecule type" value="Genomic_DNA"/>
</dbReference>
<dbReference type="PROSITE" id="PS50839">
    <property type="entry name" value="CHASE"/>
    <property type="match status" value="1"/>
</dbReference>
<dbReference type="STRING" id="1122209.SAMN02745752_01626"/>
<proteinExistence type="predicted"/>
<keyword evidence="5" id="KW-1133">Transmembrane helix</keyword>
<dbReference type="OrthoDB" id="9804951at2"/>
<dbReference type="InterPro" id="IPR006189">
    <property type="entry name" value="CHASE_dom"/>
</dbReference>
<dbReference type="SUPFAM" id="SSF55785">
    <property type="entry name" value="PYP-like sensor domain (PAS domain)"/>
    <property type="match status" value="1"/>
</dbReference>
<evidence type="ECO:0000313" key="13">
    <source>
        <dbReference type="Proteomes" id="UP000182350"/>
    </source>
</evidence>
<evidence type="ECO:0000259" key="8">
    <source>
        <dbReference type="PROSITE" id="PS50113"/>
    </source>
</evidence>
<dbReference type="Gene3D" id="3.30.450.350">
    <property type="entry name" value="CHASE domain"/>
    <property type="match status" value="1"/>
</dbReference>
<dbReference type="SUPFAM" id="SSF55073">
    <property type="entry name" value="Nucleotide cyclase"/>
    <property type="match status" value="1"/>
</dbReference>
<dbReference type="PROSITE" id="PS50112">
    <property type="entry name" value="PAS"/>
    <property type="match status" value="1"/>
</dbReference>
<keyword evidence="4" id="KW-0812">Transmembrane</keyword>
<dbReference type="PROSITE" id="PS50113">
    <property type="entry name" value="PAC"/>
    <property type="match status" value="1"/>
</dbReference>
<evidence type="ECO:0000259" key="10">
    <source>
        <dbReference type="PROSITE" id="PS50883"/>
    </source>
</evidence>
<dbReference type="InterPro" id="IPR042240">
    <property type="entry name" value="CHASE_sf"/>
</dbReference>
<reference evidence="12 13" key="1">
    <citation type="submission" date="2016-11" db="EMBL/GenBank/DDBJ databases">
        <authorList>
            <person name="Jaros S."/>
            <person name="Januszkiewicz K."/>
            <person name="Wedrychowicz H."/>
        </authorList>
    </citation>
    <scope>NUCLEOTIDE SEQUENCE [LARGE SCALE GENOMIC DNA]</scope>
    <source>
        <strain evidence="12 13">DSM 21637</strain>
    </source>
</reference>
<dbReference type="Gene3D" id="3.20.20.450">
    <property type="entry name" value="EAL domain"/>
    <property type="match status" value="1"/>
</dbReference>
<dbReference type="Pfam" id="PF03924">
    <property type="entry name" value="CHASE"/>
    <property type="match status" value="1"/>
</dbReference>
<evidence type="ECO:0000256" key="5">
    <source>
        <dbReference type="ARBA" id="ARBA00022989"/>
    </source>
</evidence>
<accession>A0A1K1WZL2</accession>
<evidence type="ECO:0000259" key="9">
    <source>
        <dbReference type="PROSITE" id="PS50839"/>
    </source>
</evidence>
<evidence type="ECO:0000256" key="6">
    <source>
        <dbReference type="ARBA" id="ARBA00023136"/>
    </source>
</evidence>
<feature type="domain" description="PAC" evidence="8">
    <location>
        <begin position="373"/>
        <end position="425"/>
    </location>
</feature>
<dbReference type="PROSITE" id="PS50883">
    <property type="entry name" value="EAL"/>
    <property type="match status" value="1"/>
</dbReference>
<dbReference type="RefSeq" id="WP_072325864.1">
    <property type="nucleotide sequence ID" value="NZ_FPJW01000005.1"/>
</dbReference>
<dbReference type="NCBIfam" id="TIGR00254">
    <property type="entry name" value="GGDEF"/>
    <property type="match status" value="1"/>
</dbReference>
<dbReference type="CDD" id="cd01949">
    <property type="entry name" value="GGDEF"/>
    <property type="match status" value="1"/>
</dbReference>
<dbReference type="SMART" id="SM00091">
    <property type="entry name" value="PAS"/>
    <property type="match status" value="1"/>
</dbReference>
<dbReference type="InterPro" id="IPR043128">
    <property type="entry name" value="Rev_trsase/Diguanyl_cyclase"/>
</dbReference>
<dbReference type="Gene3D" id="3.30.70.270">
    <property type="match status" value="1"/>
</dbReference>
<evidence type="ECO:0000259" key="11">
    <source>
        <dbReference type="PROSITE" id="PS50887"/>
    </source>
</evidence>
<evidence type="ECO:0000256" key="4">
    <source>
        <dbReference type="ARBA" id="ARBA00022692"/>
    </source>
</evidence>
<comment type="subcellular location">
    <subcellularLocation>
        <location evidence="1">Membrane</location>
    </subcellularLocation>
</comment>